<gene>
    <name evidence="3" type="primary">IRR1</name>
    <name evidence="3" type="ORF">MPSI1_003908</name>
</gene>
<dbReference type="GO" id="GO:0008278">
    <property type="term" value="C:cohesin complex"/>
    <property type="evidence" value="ECO:0007669"/>
    <property type="project" value="TreeGrafter"/>
</dbReference>
<dbReference type="GO" id="GO:0007062">
    <property type="term" value="P:sister chromatid cohesion"/>
    <property type="evidence" value="ECO:0007669"/>
    <property type="project" value="UniProtKB-ARBA"/>
</dbReference>
<dbReference type="Pfam" id="PF24571">
    <property type="entry name" value="HEAT_SCC3-SA"/>
    <property type="match status" value="1"/>
</dbReference>
<dbReference type="SUPFAM" id="SSF48371">
    <property type="entry name" value="ARM repeat"/>
    <property type="match status" value="1"/>
</dbReference>
<dbReference type="Gene3D" id="1.25.10.10">
    <property type="entry name" value="Leucine-rich Repeat Variant"/>
    <property type="match status" value="1"/>
</dbReference>
<dbReference type="AlphaFoldDB" id="A0AAF0FD77"/>
<feature type="compositionally biased region" description="Basic residues" evidence="1">
    <location>
        <begin position="768"/>
        <end position="777"/>
    </location>
</feature>
<organism evidence="3 4">
    <name type="scientific">Malassezia psittaci</name>
    <dbReference type="NCBI Taxonomy" id="1821823"/>
    <lineage>
        <taxon>Eukaryota</taxon>
        <taxon>Fungi</taxon>
        <taxon>Dikarya</taxon>
        <taxon>Basidiomycota</taxon>
        <taxon>Ustilaginomycotina</taxon>
        <taxon>Malasseziomycetes</taxon>
        <taxon>Malasseziales</taxon>
        <taxon>Malasseziaceae</taxon>
        <taxon>Malassezia</taxon>
    </lineage>
</organism>
<dbReference type="EMBL" id="CP118381">
    <property type="protein sequence ID" value="WFD45230.1"/>
    <property type="molecule type" value="Genomic_DNA"/>
</dbReference>
<proteinExistence type="predicted"/>
<dbReference type="GO" id="GO:0003682">
    <property type="term" value="F:chromatin binding"/>
    <property type="evidence" value="ECO:0007669"/>
    <property type="project" value="TreeGrafter"/>
</dbReference>
<feature type="compositionally biased region" description="Basic and acidic residues" evidence="1">
    <location>
        <begin position="757"/>
        <end position="767"/>
    </location>
</feature>
<dbReference type="InterPro" id="IPR016024">
    <property type="entry name" value="ARM-type_fold"/>
</dbReference>
<name>A0AAF0FD77_9BASI</name>
<feature type="domain" description="SCD" evidence="2">
    <location>
        <begin position="227"/>
        <end position="311"/>
    </location>
</feature>
<dbReference type="Pfam" id="PF21581">
    <property type="entry name" value="SCD"/>
    <property type="match status" value="1"/>
</dbReference>
<feature type="region of interest" description="Disordered" evidence="1">
    <location>
        <begin position="757"/>
        <end position="777"/>
    </location>
</feature>
<protein>
    <submittedName>
        <fullName evidence="3">Cohesin complex subunit</fullName>
    </submittedName>
</protein>
<dbReference type="InterPro" id="IPR020839">
    <property type="entry name" value="SCD"/>
</dbReference>
<dbReference type="InterPro" id="IPR039662">
    <property type="entry name" value="Cohesin_Scc3/SA"/>
</dbReference>
<dbReference type="Proteomes" id="UP001214628">
    <property type="component" value="Chromosome 7"/>
</dbReference>
<sequence length="1011" mass="113356">MSYLVRASCQTHTDAILSPDQIDLAAENWVVAFQGEPLDALASFLSFVLRMSGCDATISNEQVQCEDLHGVLTDIQNTFAKVRPNLIQNAVKQYPIVSRSKPWKSVRKYGAQLVTRILHDAAEAEILNDDILLTTWQAWLSEMAQSSLRSFRHTSTLMTMWVLDAMAEQLELARESFQVAERQRSAEANKSAHNRTRVAHTAQRMEVLDSLREILDANMDDLVTNVLVPRCSDVDAQVRQDCNEQLGNLMRRYPSQFLQEFYFRLVGSALSDVDAGVRLRALSAMRGICIEKHASSIRPFVDSYKKRLLDAALYDVDRNVRTACFALLEGINQLGMLQHEDCSILAIHVFDFDPAIRVAAANFLCTLLEHSSVSTPLARVEKVMELLQKYNEQLSEMEQRSKPMDDNADEAGLENTLISYDPVSMSNVGRIGVATEALWDASDSLRAWQPYLELLDDDRNLSSQQEATAVEMLATIVRLTRDRHQVQDDAPAIEACSHALIPVLPRLLVHFSAEITQSADLLQIIPCMDLSVFQETKNMHAFDRLWDEVCVHISRHIDSRLLHNAAQALKCLAAAPAAVGTRAAKLITLQDALFGDLQDLLDERTIETAVLTEDDVHKIHAILARFHALLKSLDVAEALLDTPQRPSRFQVLLSLAKRGRLGHEHERRFVALSMQILTLFLLWKAQDSLQQDTTVDSVIEYREQLLEVLHMYLEQPGQIITRTDDAQARLYLACPSKVQSQCAISAQAELNQSLEPFRKKTLSESKPTKNRPARRPVSHRQLIGSNTPLRTVQASFQVGALSSAFITAIKVGALDVQHSAVILRFYAHFDAGFDAHCQELVHVLRDDALHAGRAWIVCETLLSALQQSFQLFLLYADESSEAHFLALARQLANATMLHGPGFSIVQAIDADPMVTLHVAGTQKVLEYWEDPSNDKRDISVFYKGLMHLLATVSPKSAMQIHATIHQRFSAAHFQPEAGAKEWDAFFAYEKRLLNLAAKDAELIQGVRESTN</sequence>
<evidence type="ECO:0000313" key="4">
    <source>
        <dbReference type="Proteomes" id="UP001214628"/>
    </source>
</evidence>
<evidence type="ECO:0000313" key="3">
    <source>
        <dbReference type="EMBL" id="WFD45230.1"/>
    </source>
</evidence>
<dbReference type="Pfam" id="PF08514">
    <property type="entry name" value="STAG"/>
    <property type="match status" value="1"/>
</dbReference>
<dbReference type="InterPro" id="IPR011989">
    <property type="entry name" value="ARM-like"/>
</dbReference>
<dbReference type="InterPro" id="IPR013721">
    <property type="entry name" value="STAG"/>
</dbReference>
<dbReference type="PANTHER" id="PTHR11199:SF0">
    <property type="entry name" value="LD34181P-RELATED"/>
    <property type="match status" value="1"/>
</dbReference>
<dbReference type="PROSITE" id="PS51425">
    <property type="entry name" value="SCD"/>
    <property type="match status" value="1"/>
</dbReference>
<dbReference type="GO" id="GO:0000785">
    <property type="term" value="C:chromatin"/>
    <property type="evidence" value="ECO:0007669"/>
    <property type="project" value="TreeGrafter"/>
</dbReference>
<dbReference type="InterPro" id="IPR056396">
    <property type="entry name" value="HEAT_SCC3-SA"/>
</dbReference>
<evidence type="ECO:0000259" key="2">
    <source>
        <dbReference type="PROSITE" id="PS51425"/>
    </source>
</evidence>
<reference evidence="3" key="1">
    <citation type="submission" date="2023-02" db="EMBL/GenBank/DDBJ databases">
        <title>Mating type loci evolution in Malassezia.</title>
        <authorList>
            <person name="Coelho M.A."/>
        </authorList>
    </citation>
    <scope>NUCLEOTIDE SEQUENCE</scope>
    <source>
        <strain evidence="3">CBS 14136</strain>
    </source>
</reference>
<dbReference type="GO" id="GO:0005634">
    <property type="term" value="C:nucleus"/>
    <property type="evidence" value="ECO:0007669"/>
    <property type="project" value="TreeGrafter"/>
</dbReference>
<evidence type="ECO:0000256" key="1">
    <source>
        <dbReference type="SAM" id="MobiDB-lite"/>
    </source>
</evidence>
<accession>A0AAF0FD77</accession>
<keyword evidence="4" id="KW-1185">Reference proteome</keyword>
<dbReference type="PANTHER" id="PTHR11199">
    <property type="entry name" value="STROMAL ANTIGEN"/>
    <property type="match status" value="1"/>
</dbReference>